<dbReference type="KEGG" id="nso:NIASO_05840"/>
<accession>W0F7K8</accession>
<name>W0F7K8_9BACT</name>
<dbReference type="AlphaFoldDB" id="W0F7K8"/>
<dbReference type="EMBL" id="CP007035">
    <property type="protein sequence ID" value="AHF17336.1"/>
    <property type="molecule type" value="Genomic_DNA"/>
</dbReference>
<protein>
    <submittedName>
        <fullName evidence="1">Uncharacterized protein</fullName>
    </submittedName>
</protein>
<evidence type="ECO:0000313" key="1">
    <source>
        <dbReference type="EMBL" id="AHF17336.1"/>
    </source>
</evidence>
<dbReference type="Proteomes" id="UP000003586">
    <property type="component" value="Chromosome"/>
</dbReference>
<dbReference type="HOGENOM" id="CLU_2845352_0_0_10"/>
<keyword evidence="2" id="KW-1185">Reference proteome</keyword>
<sequence length="65" mass="7441">MNAAPKRHEWASMFEVGEVTSLREHSWLPKNRCTKPDQTGLDPQDQACLILIKCVEAYSSPEFLH</sequence>
<proteinExistence type="predicted"/>
<organism evidence="1 2">
    <name type="scientific">Niabella soli DSM 19437</name>
    <dbReference type="NCBI Taxonomy" id="929713"/>
    <lineage>
        <taxon>Bacteria</taxon>
        <taxon>Pseudomonadati</taxon>
        <taxon>Bacteroidota</taxon>
        <taxon>Chitinophagia</taxon>
        <taxon>Chitinophagales</taxon>
        <taxon>Chitinophagaceae</taxon>
        <taxon>Niabella</taxon>
    </lineage>
</organism>
<evidence type="ECO:0000313" key="2">
    <source>
        <dbReference type="Proteomes" id="UP000003586"/>
    </source>
</evidence>
<gene>
    <name evidence="1" type="ORF">NIASO_05840</name>
</gene>
<dbReference type="STRING" id="929713.NIASO_05840"/>
<reference evidence="1 2" key="1">
    <citation type="submission" date="2013-12" db="EMBL/GenBank/DDBJ databases">
        <authorList>
            <consortium name="DOE Joint Genome Institute"/>
            <person name="Eisen J."/>
            <person name="Huntemann M."/>
            <person name="Han J."/>
            <person name="Chen A."/>
            <person name="Kyrpides N."/>
            <person name="Mavromatis K."/>
            <person name="Markowitz V."/>
            <person name="Palaniappan K."/>
            <person name="Ivanova N."/>
            <person name="Schaumberg A."/>
            <person name="Pati A."/>
            <person name="Liolios K."/>
            <person name="Nordberg H.P."/>
            <person name="Cantor M.N."/>
            <person name="Hua S.X."/>
            <person name="Woyke T."/>
        </authorList>
    </citation>
    <scope>NUCLEOTIDE SEQUENCE [LARGE SCALE GENOMIC DNA]</scope>
    <source>
        <strain evidence="2">DSM 19437</strain>
    </source>
</reference>